<reference evidence="2 3" key="1">
    <citation type="submission" date="2020-07" db="EMBL/GenBank/DDBJ databases">
        <title>Sequencing the genomes of 1000 actinobacteria strains.</title>
        <authorList>
            <person name="Klenk H.-P."/>
        </authorList>
    </citation>
    <scope>NUCLEOTIDE SEQUENCE [LARGE SCALE GENOMIC DNA]</scope>
    <source>
        <strain evidence="2 3">DSM 100723</strain>
    </source>
</reference>
<accession>A0A7W3IVB9</accession>
<dbReference type="Pfam" id="PF13302">
    <property type="entry name" value="Acetyltransf_3"/>
    <property type="match status" value="1"/>
</dbReference>
<gene>
    <name evidence="2" type="ORF">FHX74_003575</name>
</gene>
<evidence type="ECO:0000259" key="1">
    <source>
        <dbReference type="PROSITE" id="PS51186"/>
    </source>
</evidence>
<evidence type="ECO:0000313" key="3">
    <source>
        <dbReference type="Proteomes" id="UP000523079"/>
    </source>
</evidence>
<name>A0A7W3IVB9_9ACTN</name>
<dbReference type="GO" id="GO:0016747">
    <property type="term" value="F:acyltransferase activity, transferring groups other than amino-acyl groups"/>
    <property type="evidence" value="ECO:0007669"/>
    <property type="project" value="InterPro"/>
</dbReference>
<keyword evidence="3" id="KW-1185">Reference proteome</keyword>
<dbReference type="InterPro" id="IPR000182">
    <property type="entry name" value="GNAT_dom"/>
</dbReference>
<keyword evidence="2" id="KW-0808">Transferase</keyword>
<dbReference type="AlphaFoldDB" id="A0A7W3IVB9"/>
<organism evidence="2 3">
    <name type="scientific">Microlunatus kandeliicorticis</name>
    <dbReference type="NCBI Taxonomy" id="1759536"/>
    <lineage>
        <taxon>Bacteria</taxon>
        <taxon>Bacillati</taxon>
        <taxon>Actinomycetota</taxon>
        <taxon>Actinomycetes</taxon>
        <taxon>Propionibacteriales</taxon>
        <taxon>Propionibacteriaceae</taxon>
        <taxon>Microlunatus</taxon>
    </lineage>
</organism>
<dbReference type="Gene3D" id="3.40.630.30">
    <property type="match status" value="1"/>
</dbReference>
<dbReference type="PROSITE" id="PS51186">
    <property type="entry name" value="GNAT"/>
    <property type="match status" value="1"/>
</dbReference>
<proteinExistence type="predicted"/>
<evidence type="ECO:0000313" key="2">
    <source>
        <dbReference type="EMBL" id="MBA8795934.1"/>
    </source>
</evidence>
<dbReference type="Proteomes" id="UP000523079">
    <property type="component" value="Unassembled WGS sequence"/>
</dbReference>
<sequence>MCLRPLEVDDVPVLVGWAADDTFRSRAGWSRGPGPELSAFWHGQVATPARDLLRLGVVHAGDLVGYVDLHGRDAHERELGYLIGPSDRWGAGLGTAAAEAGLAYAFDVLAFRAVWAESDDPVSLRILRRLGLTETEPRNATDGFAFRRLRIERPAWAAWCGRDSQQPGDPLS</sequence>
<protein>
    <submittedName>
        <fullName evidence="2">RimJ/RimL family protein N-acetyltransferase</fullName>
    </submittedName>
</protein>
<feature type="domain" description="N-acetyltransferase" evidence="1">
    <location>
        <begin position="1"/>
        <end position="154"/>
    </location>
</feature>
<comment type="caution">
    <text evidence="2">The sequence shown here is derived from an EMBL/GenBank/DDBJ whole genome shotgun (WGS) entry which is preliminary data.</text>
</comment>
<dbReference type="SUPFAM" id="SSF55729">
    <property type="entry name" value="Acyl-CoA N-acyltransferases (Nat)"/>
    <property type="match status" value="1"/>
</dbReference>
<dbReference type="EMBL" id="JACGWT010000006">
    <property type="protein sequence ID" value="MBA8795934.1"/>
    <property type="molecule type" value="Genomic_DNA"/>
</dbReference>
<dbReference type="RefSeq" id="WP_182561533.1">
    <property type="nucleotide sequence ID" value="NZ_JACGWT010000006.1"/>
</dbReference>
<dbReference type="InterPro" id="IPR016181">
    <property type="entry name" value="Acyl_CoA_acyltransferase"/>
</dbReference>